<comment type="caution">
    <text evidence="1">The sequence shown here is derived from an EMBL/GenBank/DDBJ whole genome shotgun (WGS) entry which is preliminary data.</text>
</comment>
<protein>
    <submittedName>
        <fullName evidence="1">Uncharacterized protein</fullName>
    </submittedName>
</protein>
<dbReference type="AlphaFoldDB" id="C3XJA4"/>
<gene>
    <name evidence="1" type="ORF">HRAG_02150</name>
</gene>
<dbReference type="OrthoDB" id="192249at2"/>
<dbReference type="EMBL" id="ACDN02000017">
    <property type="protein sequence ID" value="EEO25093.2"/>
    <property type="molecule type" value="Genomic_DNA"/>
</dbReference>
<accession>C3XJA4</accession>
<organism evidence="1 2">
    <name type="scientific">Helicobacter bilis ATCC 43879</name>
    <dbReference type="NCBI Taxonomy" id="613026"/>
    <lineage>
        <taxon>Bacteria</taxon>
        <taxon>Pseudomonadati</taxon>
        <taxon>Campylobacterota</taxon>
        <taxon>Epsilonproteobacteria</taxon>
        <taxon>Campylobacterales</taxon>
        <taxon>Helicobacteraceae</taxon>
        <taxon>Helicobacter</taxon>
    </lineage>
</organism>
<dbReference type="InterPro" id="IPR009045">
    <property type="entry name" value="Zn_M74/Hedgehog-like"/>
</dbReference>
<dbReference type="HOGENOM" id="CLU_124363_0_0_7"/>
<dbReference type="SUPFAM" id="SSF55166">
    <property type="entry name" value="Hedgehog/DD-peptidase"/>
    <property type="match status" value="1"/>
</dbReference>
<name>C3XJA4_9HELI</name>
<evidence type="ECO:0000313" key="2">
    <source>
        <dbReference type="Proteomes" id="UP000005085"/>
    </source>
</evidence>
<reference evidence="1 2" key="1">
    <citation type="journal article" date="2014" name="Genome Announc.">
        <title>Draft genome sequences of six enterohepatic helicobacter species isolated from humans and one from rhesus macaques.</title>
        <authorList>
            <person name="Shen Z."/>
            <person name="Sheh A."/>
            <person name="Young S.K."/>
            <person name="Abouelliel A."/>
            <person name="Ward D.V."/>
            <person name="Earl A.M."/>
            <person name="Fox J.G."/>
        </authorList>
    </citation>
    <scope>NUCLEOTIDE SEQUENCE [LARGE SCALE GENOMIC DNA]</scope>
    <source>
        <strain evidence="1 2">ATCC 43879</strain>
    </source>
</reference>
<dbReference type="Proteomes" id="UP000005085">
    <property type="component" value="Unassembled WGS sequence"/>
</dbReference>
<evidence type="ECO:0000313" key="1">
    <source>
        <dbReference type="EMBL" id="EEO25093.2"/>
    </source>
</evidence>
<proteinExistence type="predicted"/>
<dbReference type="eggNOG" id="COG3409">
    <property type="taxonomic scope" value="Bacteria"/>
</dbReference>
<sequence>MKSTSILTLVIQSIPKDNRGGYGKTETQKENIPINWIHTDSSGNYSEKISRAKAMEMKNAYGMKYIASITSNHILGKAIDMTITWIKDIKIKDKAGKEYILTPNNGAKCKELHDIGATYGVYKLLKDDPHWSFNGK</sequence>
<keyword evidence="2" id="KW-1185">Reference proteome</keyword>